<dbReference type="Proteomes" id="UP000785613">
    <property type="component" value="Unassembled WGS sequence"/>
</dbReference>
<keyword evidence="1" id="KW-0732">Signal</keyword>
<accession>A0ABX0LUM6</accession>
<evidence type="ECO:0000313" key="3">
    <source>
        <dbReference type="Proteomes" id="UP000785613"/>
    </source>
</evidence>
<dbReference type="EMBL" id="VUYU01000005">
    <property type="protein sequence ID" value="NHZ33801.1"/>
    <property type="molecule type" value="Genomic_DNA"/>
</dbReference>
<keyword evidence="3" id="KW-1185">Reference proteome</keyword>
<comment type="caution">
    <text evidence="2">The sequence shown here is derived from an EMBL/GenBank/DDBJ whole genome shotgun (WGS) entry which is preliminary data.</text>
</comment>
<sequence length="132" mass="13715">MKKPLACASVALACLAGLCAMPAAHAADNTGHAATLVSGNTMSVTNRYGPSAIYFDPSGRARHTAGDTVSHGSWRADKNLVCSTADPTPERVTPEYCLDLAGKELGKAWTGTDPKNGNLVFLLTPGDKNASR</sequence>
<name>A0ABX0LUM6_9BURK</name>
<evidence type="ECO:0000313" key="2">
    <source>
        <dbReference type="EMBL" id="NHZ33801.1"/>
    </source>
</evidence>
<dbReference type="RefSeq" id="WP_167223747.1">
    <property type="nucleotide sequence ID" value="NZ_VUYU01000005.1"/>
</dbReference>
<feature type="chain" id="PRO_5046560798" evidence="1">
    <location>
        <begin position="27"/>
        <end position="132"/>
    </location>
</feature>
<gene>
    <name evidence="2" type="ORF">F0185_09390</name>
</gene>
<reference evidence="2 3" key="1">
    <citation type="submission" date="2019-09" db="EMBL/GenBank/DDBJ databases">
        <title>Taxonomy of Antarctic Massilia spp.: description of Massilia rubra sp. nov., Massilia aquatica sp. nov., Massilia mucilaginosa sp. nov., Massilia frigida sp. nov. isolated from streams, lakes and regoliths.</title>
        <authorList>
            <person name="Holochova P."/>
            <person name="Sedlacek I."/>
            <person name="Kralova S."/>
            <person name="Maslanova I."/>
            <person name="Busse H.-J."/>
            <person name="Stankova E."/>
            <person name="Vrbovska V."/>
            <person name="Kovarovic V."/>
            <person name="Bartak M."/>
            <person name="Svec P."/>
            <person name="Pantucek R."/>
        </authorList>
    </citation>
    <scope>NUCLEOTIDE SEQUENCE [LARGE SCALE GENOMIC DNA]</scope>
    <source>
        <strain evidence="2 3">CCM 8692</strain>
    </source>
</reference>
<organism evidence="2 3">
    <name type="scientific">Massilia rubra</name>
    <dbReference type="NCBI Taxonomy" id="2607910"/>
    <lineage>
        <taxon>Bacteria</taxon>
        <taxon>Pseudomonadati</taxon>
        <taxon>Pseudomonadota</taxon>
        <taxon>Betaproteobacteria</taxon>
        <taxon>Burkholderiales</taxon>
        <taxon>Oxalobacteraceae</taxon>
        <taxon>Telluria group</taxon>
        <taxon>Massilia</taxon>
    </lineage>
</organism>
<evidence type="ECO:0000256" key="1">
    <source>
        <dbReference type="SAM" id="SignalP"/>
    </source>
</evidence>
<proteinExistence type="predicted"/>
<feature type="signal peptide" evidence="1">
    <location>
        <begin position="1"/>
        <end position="26"/>
    </location>
</feature>
<protein>
    <submittedName>
        <fullName evidence="2">Uncharacterized protein</fullName>
    </submittedName>
</protein>